<evidence type="ECO:0000256" key="13">
    <source>
        <dbReference type="ARBA" id="ARBA00054498"/>
    </source>
</evidence>
<feature type="domain" description="Nucleoside phosphorylase" evidence="16">
    <location>
        <begin position="29"/>
        <end position="282"/>
    </location>
</feature>
<dbReference type="AlphaFoldDB" id="A0A8C5Q3K4"/>
<feature type="binding site" evidence="15">
    <location>
        <position position="119"/>
    </location>
    <ligand>
        <name>phosphate</name>
        <dbReference type="ChEBI" id="CHEBI:43474"/>
    </ligand>
</feature>
<comment type="catalytic activity">
    <reaction evidence="9 14">
        <text>inosine + phosphate = alpha-D-ribose 1-phosphate + hypoxanthine</text>
        <dbReference type="Rhea" id="RHEA:27646"/>
        <dbReference type="ChEBI" id="CHEBI:17368"/>
        <dbReference type="ChEBI" id="CHEBI:17596"/>
        <dbReference type="ChEBI" id="CHEBI:43474"/>
        <dbReference type="ChEBI" id="CHEBI:57720"/>
        <dbReference type="EC" id="2.4.2.1"/>
    </reaction>
</comment>
<feature type="binding site" evidence="15">
    <location>
        <position position="204"/>
    </location>
    <ligand>
        <name>a purine D-ribonucleoside</name>
        <dbReference type="ChEBI" id="CHEBI:142355"/>
    </ligand>
</feature>
<dbReference type="GO" id="GO:0006166">
    <property type="term" value="P:purine ribonucleoside salvage"/>
    <property type="evidence" value="ECO:0007669"/>
    <property type="project" value="UniProtKB-KW"/>
</dbReference>
<organism evidence="17 18">
    <name type="scientific">Leptobrachium leishanense</name>
    <name type="common">Leishan spiny toad</name>
    <dbReference type="NCBI Taxonomy" id="445787"/>
    <lineage>
        <taxon>Eukaryota</taxon>
        <taxon>Metazoa</taxon>
        <taxon>Chordata</taxon>
        <taxon>Craniata</taxon>
        <taxon>Vertebrata</taxon>
        <taxon>Euteleostomi</taxon>
        <taxon>Amphibia</taxon>
        <taxon>Batrachia</taxon>
        <taxon>Anura</taxon>
        <taxon>Pelobatoidea</taxon>
        <taxon>Megophryidae</taxon>
        <taxon>Leptobrachium</taxon>
    </lineage>
</organism>
<evidence type="ECO:0000313" key="18">
    <source>
        <dbReference type="Proteomes" id="UP000694569"/>
    </source>
</evidence>
<evidence type="ECO:0000313" key="17">
    <source>
        <dbReference type="Ensembl" id="ENSLLEP00000032022.1"/>
    </source>
</evidence>
<dbReference type="InterPro" id="IPR000845">
    <property type="entry name" value="Nucleoside_phosphorylase_d"/>
</dbReference>
<name>A0A8C5Q3K4_9ANUR</name>
<evidence type="ECO:0000256" key="12">
    <source>
        <dbReference type="ARBA" id="ARBA00023970"/>
    </source>
</evidence>
<evidence type="ECO:0000256" key="6">
    <source>
        <dbReference type="ARBA" id="ARBA00022676"/>
    </source>
</evidence>
<evidence type="ECO:0000256" key="11">
    <source>
        <dbReference type="ARBA" id="ARBA00023950"/>
    </source>
</evidence>
<dbReference type="InterPro" id="IPR011268">
    <property type="entry name" value="Purine_phosphorylase"/>
</dbReference>
<dbReference type="Ensembl" id="ENSLLET00000033244.1">
    <property type="protein sequence ID" value="ENSLLEP00000032022.1"/>
    <property type="gene ID" value="ENSLLEG00000020235.1"/>
</dbReference>
<evidence type="ECO:0000256" key="10">
    <source>
        <dbReference type="ARBA" id="ARBA00023929"/>
    </source>
</evidence>
<dbReference type="GO" id="GO:0005737">
    <property type="term" value="C:cytoplasm"/>
    <property type="evidence" value="ECO:0007669"/>
    <property type="project" value="TreeGrafter"/>
</dbReference>
<dbReference type="PANTHER" id="PTHR11904">
    <property type="entry name" value="METHYLTHIOADENOSINE/PURINE NUCLEOSIDE PHOSPHORYLASE"/>
    <property type="match status" value="1"/>
</dbReference>
<evidence type="ECO:0000256" key="5">
    <source>
        <dbReference type="ARBA" id="ARBA00013834"/>
    </source>
</evidence>
<feature type="binding site" evidence="15">
    <location>
        <position position="246"/>
    </location>
    <ligand>
        <name>a purine D-ribonucleoside</name>
        <dbReference type="ChEBI" id="CHEBI:142355"/>
    </ligand>
</feature>
<protein>
    <recommendedName>
        <fullName evidence="5 14">Purine nucleoside phosphorylase</fullName>
        <ecNumber evidence="4 14">2.4.2.1</ecNumber>
    </recommendedName>
    <alternativeName>
        <fullName evidence="14">Inosine-guanosine phosphorylase</fullName>
    </alternativeName>
</protein>
<dbReference type="PIRSF" id="PIRSF000477">
    <property type="entry name" value="PurNPase"/>
    <property type="match status" value="1"/>
</dbReference>
<evidence type="ECO:0000256" key="4">
    <source>
        <dbReference type="ARBA" id="ARBA00011886"/>
    </source>
</evidence>
<reference evidence="17" key="2">
    <citation type="submission" date="2025-09" db="UniProtKB">
        <authorList>
            <consortium name="Ensembl"/>
        </authorList>
    </citation>
    <scope>IDENTIFICATION</scope>
</reference>
<proteinExistence type="inferred from homology"/>
<dbReference type="UniPathway" id="UPA00606"/>
<accession>A0A8C5Q3K4</accession>
<comment type="function">
    <text evidence="13">Catalyzes the phosphorolytic breakdown of the N-glycosidic bond in the beta-(deoxy)ribonucleoside molecules, with the formation of the corresponding free purine bases and pentose-1-phosphate. Preferentially acts on 6-oxopurine nucleosides including inosine and guanosine.</text>
</comment>
<evidence type="ECO:0000256" key="3">
    <source>
        <dbReference type="ARBA" id="ARBA00011233"/>
    </source>
</evidence>
<feature type="binding site" evidence="15">
    <location>
        <begin position="87"/>
        <end position="89"/>
    </location>
    <ligand>
        <name>phosphate</name>
        <dbReference type="ChEBI" id="CHEBI:43474"/>
    </ligand>
</feature>
<comment type="catalytic activity">
    <reaction evidence="10 14">
        <text>2'-deoxyguanosine + phosphate = 2-deoxy-alpha-D-ribose 1-phosphate + guanine</text>
        <dbReference type="Rhea" id="RHEA:27738"/>
        <dbReference type="ChEBI" id="CHEBI:16235"/>
        <dbReference type="ChEBI" id="CHEBI:17172"/>
        <dbReference type="ChEBI" id="CHEBI:43474"/>
        <dbReference type="ChEBI" id="CHEBI:57259"/>
        <dbReference type="EC" id="2.4.2.1"/>
    </reaction>
</comment>
<keyword evidence="6 14" id="KW-0328">Glycosyltransferase</keyword>
<comment type="similarity">
    <text evidence="2 14">Belongs to the PNP/MTAP phosphorylase family.</text>
</comment>
<dbReference type="InterPro" id="IPR018099">
    <property type="entry name" value="Purine_phosphorylase-2_CS"/>
</dbReference>
<keyword evidence="18" id="KW-1185">Reference proteome</keyword>
<dbReference type="SUPFAM" id="SSF53167">
    <property type="entry name" value="Purine and uridine phosphorylases"/>
    <property type="match status" value="1"/>
</dbReference>
<evidence type="ECO:0000256" key="1">
    <source>
        <dbReference type="ARBA" id="ARBA00005058"/>
    </source>
</evidence>
<evidence type="ECO:0000256" key="15">
    <source>
        <dbReference type="PIRSR" id="PIRSR000477-2"/>
    </source>
</evidence>
<dbReference type="NCBIfam" id="NF006054">
    <property type="entry name" value="PRK08202.1"/>
    <property type="match status" value="1"/>
</dbReference>
<comment type="catalytic activity">
    <reaction evidence="12 14">
        <text>guanosine + phosphate = alpha-D-ribose 1-phosphate + guanine</text>
        <dbReference type="Rhea" id="RHEA:13233"/>
        <dbReference type="ChEBI" id="CHEBI:16235"/>
        <dbReference type="ChEBI" id="CHEBI:16750"/>
        <dbReference type="ChEBI" id="CHEBI:43474"/>
        <dbReference type="ChEBI" id="CHEBI:57720"/>
        <dbReference type="EC" id="2.4.2.1"/>
    </reaction>
</comment>
<dbReference type="NCBIfam" id="TIGR01697">
    <property type="entry name" value="PNPH-PUNA-XAPA"/>
    <property type="match status" value="1"/>
</dbReference>
<dbReference type="Proteomes" id="UP000694569">
    <property type="component" value="Unplaced"/>
</dbReference>
<dbReference type="OrthoDB" id="10261782at2759"/>
<dbReference type="InterPro" id="IPR035994">
    <property type="entry name" value="Nucleoside_phosphorylase_sf"/>
</dbReference>
<reference evidence="17" key="1">
    <citation type="submission" date="2025-08" db="UniProtKB">
        <authorList>
            <consortium name="Ensembl"/>
        </authorList>
    </citation>
    <scope>IDENTIFICATION</scope>
</reference>
<dbReference type="CDD" id="cd09009">
    <property type="entry name" value="PNP-EcPNPII_like"/>
    <property type="match status" value="1"/>
</dbReference>
<comment type="function">
    <text evidence="14">The purine nucleoside phosphorylases catalyze the phosphorolytic breakdown of the N-glycosidic bond in the beta-(deoxy)ribonucleoside molecules, with the formation of the corresponding free purine bases and pentose-1-phosphate.</text>
</comment>
<comment type="subunit">
    <text evidence="3">Homotrimer.</text>
</comment>
<comment type="catalytic activity">
    <reaction evidence="11 14">
        <text>2'-deoxyinosine + phosphate = 2-deoxy-alpha-D-ribose 1-phosphate + hypoxanthine</text>
        <dbReference type="Rhea" id="RHEA:27750"/>
        <dbReference type="ChEBI" id="CHEBI:17368"/>
        <dbReference type="ChEBI" id="CHEBI:28997"/>
        <dbReference type="ChEBI" id="CHEBI:43474"/>
        <dbReference type="ChEBI" id="CHEBI:57259"/>
        <dbReference type="EC" id="2.4.2.1"/>
    </reaction>
</comment>
<dbReference type="PANTHER" id="PTHR11904:SF13">
    <property type="entry name" value="PURINE NUCLEOSIDE PHOSPHORYLASE"/>
    <property type="match status" value="1"/>
</dbReference>
<feature type="binding site" evidence="15">
    <location>
        <position position="223"/>
    </location>
    <ligand>
        <name>phosphate</name>
        <dbReference type="ChEBI" id="CHEBI:43474"/>
    </ligand>
</feature>
<dbReference type="PROSITE" id="PS01240">
    <property type="entry name" value="PNP_MTAP_2"/>
    <property type="match status" value="1"/>
</dbReference>
<keyword evidence="8" id="KW-0660">Purine salvage</keyword>
<evidence type="ECO:0000256" key="2">
    <source>
        <dbReference type="ARBA" id="ARBA00006751"/>
    </source>
</evidence>
<sequence length="296" mass="32785">MCKMYFKKRYEHCEETACWLQGRVRTPPTIAIICGSGLGLLADTLSNPQAFPYSEIPNFPTSTVPGHAGELVFGMLRGTSCVCMKGRFHVYEGYPLWKVTLPIRVFKLMGVKVLVVTNAAGSLCESYKTGDLMIIKDHINMPGLASLSPLTGPNDDRFGPRFPSLLDTYDNNLRSTALDIAHRLGHSELIHEGVYCMVGGPNFESVAEAKFLRILGADAVGMSTAPEAVVAKHCGMRVFGLSLITNCVVQVYEVEDFVDHNTVLEVSKWRSQILQDLITELVATIKHQEEDRQDME</sequence>
<dbReference type="Gene3D" id="3.40.50.1580">
    <property type="entry name" value="Nucleoside phosphorylase domain"/>
    <property type="match status" value="1"/>
</dbReference>
<evidence type="ECO:0000259" key="16">
    <source>
        <dbReference type="Pfam" id="PF01048"/>
    </source>
</evidence>
<dbReference type="FunFam" id="3.40.50.1580:FF:000004">
    <property type="entry name" value="Purine nucleoside phosphorylase"/>
    <property type="match status" value="1"/>
</dbReference>
<evidence type="ECO:0000256" key="7">
    <source>
        <dbReference type="ARBA" id="ARBA00022679"/>
    </source>
</evidence>
<feature type="binding site" evidence="15">
    <location>
        <position position="67"/>
    </location>
    <ligand>
        <name>phosphate</name>
        <dbReference type="ChEBI" id="CHEBI:43474"/>
    </ligand>
</feature>
<dbReference type="InterPro" id="IPR011270">
    <property type="entry name" value="Pur_Nuc_Pase_Ino/Guo-sp"/>
</dbReference>
<comment type="pathway">
    <text evidence="1 14">Purine metabolism; purine nucleoside salvage.</text>
</comment>
<evidence type="ECO:0000256" key="14">
    <source>
        <dbReference type="PIRNR" id="PIRNR000477"/>
    </source>
</evidence>
<dbReference type="GO" id="GO:0004731">
    <property type="term" value="F:purine-nucleoside phosphorylase activity"/>
    <property type="evidence" value="ECO:0007669"/>
    <property type="project" value="UniProtKB-EC"/>
</dbReference>
<dbReference type="GeneTree" id="ENSGT00950000182991"/>
<feature type="binding site" evidence="15">
    <location>
        <position position="36"/>
    </location>
    <ligand>
        <name>phosphate</name>
        <dbReference type="ChEBI" id="CHEBI:43474"/>
    </ligand>
</feature>
<evidence type="ECO:0000256" key="8">
    <source>
        <dbReference type="ARBA" id="ARBA00022726"/>
    </source>
</evidence>
<dbReference type="Pfam" id="PF01048">
    <property type="entry name" value="PNP_UDP_1"/>
    <property type="match status" value="1"/>
</dbReference>
<keyword evidence="7 14" id="KW-0808">Transferase</keyword>
<dbReference type="EC" id="2.4.2.1" evidence="4 14"/>
<dbReference type="NCBIfam" id="TIGR01700">
    <property type="entry name" value="PNPH"/>
    <property type="match status" value="1"/>
</dbReference>
<evidence type="ECO:0000256" key="9">
    <source>
        <dbReference type="ARBA" id="ARBA00023918"/>
    </source>
</evidence>